<keyword evidence="3" id="KW-1185">Reference proteome</keyword>
<name>A0A9N9FSK9_9GLOM</name>
<accession>A0A9N9FSK9</accession>
<evidence type="ECO:0000256" key="1">
    <source>
        <dbReference type="SAM" id="MobiDB-lite"/>
    </source>
</evidence>
<feature type="region of interest" description="Disordered" evidence="1">
    <location>
        <begin position="70"/>
        <end position="118"/>
    </location>
</feature>
<proteinExistence type="predicted"/>
<evidence type="ECO:0000313" key="3">
    <source>
        <dbReference type="Proteomes" id="UP000789739"/>
    </source>
</evidence>
<evidence type="ECO:0000313" key="2">
    <source>
        <dbReference type="EMBL" id="CAG8554650.1"/>
    </source>
</evidence>
<dbReference type="OrthoDB" id="406631at2759"/>
<protein>
    <submittedName>
        <fullName evidence="2">1511_t:CDS:1</fullName>
    </submittedName>
</protein>
<gene>
    <name evidence="2" type="ORF">PBRASI_LOCUS5271</name>
</gene>
<organism evidence="2 3">
    <name type="scientific">Paraglomus brasilianum</name>
    <dbReference type="NCBI Taxonomy" id="144538"/>
    <lineage>
        <taxon>Eukaryota</taxon>
        <taxon>Fungi</taxon>
        <taxon>Fungi incertae sedis</taxon>
        <taxon>Mucoromycota</taxon>
        <taxon>Glomeromycotina</taxon>
        <taxon>Glomeromycetes</taxon>
        <taxon>Paraglomerales</taxon>
        <taxon>Paraglomeraceae</taxon>
        <taxon>Paraglomus</taxon>
    </lineage>
</organism>
<dbReference type="AlphaFoldDB" id="A0A9N9FSK9"/>
<dbReference type="Proteomes" id="UP000789739">
    <property type="component" value="Unassembled WGS sequence"/>
</dbReference>
<sequence length="130" mass="14942">MVTEELEKPVYLAEYGKKIAQTILHIGFPSSISPILDPILQALQETVGSLNRALSMDRHFARMLELPPQWLGDPSASRAEWQENDDDRKEDIKAEVESPTCEMGEERDNHHHHHEANVVKVNWKTRADEF</sequence>
<reference evidence="2" key="1">
    <citation type="submission" date="2021-06" db="EMBL/GenBank/DDBJ databases">
        <authorList>
            <person name="Kallberg Y."/>
            <person name="Tangrot J."/>
            <person name="Rosling A."/>
        </authorList>
    </citation>
    <scope>NUCLEOTIDE SEQUENCE</scope>
    <source>
        <strain evidence="2">BR232B</strain>
    </source>
</reference>
<dbReference type="EMBL" id="CAJVPI010000602">
    <property type="protein sequence ID" value="CAG8554650.1"/>
    <property type="molecule type" value="Genomic_DNA"/>
</dbReference>
<feature type="compositionally biased region" description="Basic and acidic residues" evidence="1">
    <location>
        <begin position="86"/>
        <end position="96"/>
    </location>
</feature>
<comment type="caution">
    <text evidence="2">The sequence shown here is derived from an EMBL/GenBank/DDBJ whole genome shotgun (WGS) entry which is preliminary data.</text>
</comment>